<reference evidence="1" key="1">
    <citation type="submission" date="2024-07" db="EMBL/GenBank/DDBJ databases">
        <authorList>
            <person name="fu j."/>
        </authorList>
    </citation>
    <scope>NUCLEOTIDE SEQUENCE</scope>
    <source>
        <strain evidence="1">P10A9</strain>
    </source>
</reference>
<dbReference type="Gene3D" id="3.30.572.10">
    <property type="entry name" value="Thymidylate synthase/dCMP hydroxymethylase domain"/>
    <property type="match status" value="1"/>
</dbReference>
<dbReference type="EMBL" id="CP163302">
    <property type="protein sequence ID" value="XDP45198.1"/>
    <property type="molecule type" value="Genomic_DNA"/>
</dbReference>
<dbReference type="AlphaFoldDB" id="A0AB39L412"/>
<dbReference type="RefSeq" id="WP_369045767.1">
    <property type="nucleotide sequence ID" value="NZ_CP163302.1"/>
</dbReference>
<proteinExistence type="predicted"/>
<organism evidence="1">
    <name type="scientific">Sinomonas puerhi</name>
    <dbReference type="NCBI Taxonomy" id="3238584"/>
    <lineage>
        <taxon>Bacteria</taxon>
        <taxon>Bacillati</taxon>
        <taxon>Actinomycetota</taxon>
        <taxon>Actinomycetes</taxon>
        <taxon>Micrococcales</taxon>
        <taxon>Micrococcaceae</taxon>
        <taxon>Sinomonas</taxon>
    </lineage>
</organism>
<dbReference type="SUPFAM" id="SSF55831">
    <property type="entry name" value="Thymidylate synthase/dCMP hydroxymethylase"/>
    <property type="match status" value="1"/>
</dbReference>
<name>A0AB39L412_9MICC</name>
<accession>A0AB39L412</accession>
<sequence>MAPATIVASSPGAAAALVKDLCSNGEVMNLVLSMTVALPILNDPFLKVHLKAARDWQAEKRPPGLHISHGEYMHKYGNSIDYIVEELKRKPTSNRACISLVDTGAIRDSGDDALPSFLLLQAGFDRASDEALLITAYYRALEVSEFLPINLAEMCLIAQTISERIPSVSSLNLTVHAFRAHIVNGFRAHKRSLIDIVSVDEIQTWVQEDNVQKLSDLLIEKSRPETIIESTGLINLRIVLENEGWSPDIRAALDQAILVQSEVRTRRANGSHTSSITDCQTRLTAQLENVARLIRDR</sequence>
<protein>
    <submittedName>
        <fullName evidence="1">Uncharacterized protein</fullName>
    </submittedName>
</protein>
<gene>
    <name evidence="1" type="ORF">AB5L97_18350</name>
</gene>
<dbReference type="KEGG" id="spue:AB5L97_18350"/>
<dbReference type="InterPro" id="IPR036926">
    <property type="entry name" value="Thymidate_synth/dCMP_Mease_sf"/>
</dbReference>
<evidence type="ECO:0000313" key="1">
    <source>
        <dbReference type="EMBL" id="XDP45198.1"/>
    </source>
</evidence>